<dbReference type="eggNOG" id="ENOG502S3WI">
    <property type="taxonomic scope" value="Eukaryota"/>
</dbReference>
<sequence length="811" mass="90766">MNIASGADERGTSGHIEGRLLVVQQLVRSMLVRLRQQEDLYQLYTATKEQCLSFSQEDPGGGIDVDSMFELLMMRTPELLGLVSLPAMVRFFEWAQRTETIAAETTRAVITPTRCYNFLKEDVGTFAHGAEVVGGVFEALQLLQQLQMIVFREKPMLHDRNDPDSASPMWKPLDSPTTLQLLHSLVHDSATGSGKLGGLAHDDTALLSRDMLDRSAAHAHGHYPQQEPQESQDEEQDASQLPHSQSLGPESRSSTAPQASHMLPQQQHQQHHQEEPQLQPGDDQKPKVQQQVEDRRRDKEEQEQHQKPQQQQQQKSQKQHSQTSTTPLAKRTPPQPQDHQHQQNQQHQHQHQHQKRNRPQLHLPLQKSSTSNRQTVPLQQPQSASSTTPVQYYYPNYDSACSSPLFQQSIPDINQRIYHLTLENNKLKQQDTVLMQHINSLKQLVSSLQKTVTSMSLATGTTPVKGKVTKLKRSAATTPIRSTFINESNNSSMTSISGALNYSESNTANAADDELVDPLLENYEPFILKTEQRQQSRSANHEPSSSSQGMQSVLSFQNDPLFDIPRDDTSSLLSYQTVPVPDSSASYSSMLARPVGASVDISVKPSHVATLMSSSLQQSQVGSGLPGASLGGGFAVPKGTSICSGLSNQQAPSKPKKPRPRYKESQGSKLSKGMQYQPPLTADGKNYLVDDEGKFSIIMSNDQDSIYSIYNEFYQSLKLQVEAFVQDFGKSKLVQFRKKRTFQKKKAFVYLVEKIAYFTKLSPEQVLDIVDNVRLKEEKSVVWVCNNLGALKCALVKYRPDLHDIIMSDPD</sequence>
<keyword evidence="4" id="KW-1185">Reference proteome</keyword>
<dbReference type="OrthoDB" id="4064898at2759"/>
<accession>Q74ZV6</accession>
<protein>
    <submittedName>
        <fullName evidence="3">AGR093Wp</fullName>
    </submittedName>
</protein>
<dbReference type="GeneID" id="4623060"/>
<evidence type="ECO:0000313" key="3">
    <source>
        <dbReference type="EMBL" id="AAS54582.2"/>
    </source>
</evidence>
<feature type="compositionally biased region" description="Polar residues" evidence="1">
    <location>
        <begin position="533"/>
        <end position="543"/>
    </location>
</feature>
<dbReference type="Pfam" id="PF12550">
    <property type="entry name" value="GCR1_C"/>
    <property type="match status" value="1"/>
</dbReference>
<name>Q74ZV6_EREGS</name>
<evidence type="ECO:0000256" key="1">
    <source>
        <dbReference type="SAM" id="MobiDB-lite"/>
    </source>
</evidence>
<feature type="compositionally biased region" description="Polar residues" evidence="1">
    <location>
        <begin position="241"/>
        <end position="258"/>
    </location>
</feature>
<dbReference type="KEGG" id="ago:AGOS_AGR093W"/>
<dbReference type="EMBL" id="AE016820">
    <property type="protein sequence ID" value="AAS54582.2"/>
    <property type="molecule type" value="Genomic_DNA"/>
</dbReference>
<feature type="domain" description="Transcription activator GCR1-like" evidence="2">
    <location>
        <begin position="698"/>
        <end position="774"/>
    </location>
</feature>
<feature type="compositionally biased region" description="Basic and acidic residues" evidence="1">
    <location>
        <begin position="282"/>
        <end position="306"/>
    </location>
</feature>
<dbReference type="STRING" id="284811.Q74ZV6"/>
<organism evidence="3 4">
    <name type="scientific">Eremothecium gossypii (strain ATCC 10895 / CBS 109.51 / FGSC 9923 / NRRL Y-1056)</name>
    <name type="common">Yeast</name>
    <name type="synonym">Ashbya gossypii</name>
    <dbReference type="NCBI Taxonomy" id="284811"/>
    <lineage>
        <taxon>Eukaryota</taxon>
        <taxon>Fungi</taxon>
        <taxon>Dikarya</taxon>
        <taxon>Ascomycota</taxon>
        <taxon>Saccharomycotina</taxon>
        <taxon>Saccharomycetes</taxon>
        <taxon>Saccharomycetales</taxon>
        <taxon>Saccharomycetaceae</taxon>
        <taxon>Eremothecium</taxon>
    </lineage>
</organism>
<gene>
    <name evidence="3" type="ORF">AGOS_AGR093W</name>
</gene>
<evidence type="ECO:0000313" key="4">
    <source>
        <dbReference type="Proteomes" id="UP000000591"/>
    </source>
</evidence>
<dbReference type="InterPro" id="IPR022210">
    <property type="entry name" value="TF_GCR1-like"/>
</dbReference>
<reference evidence="4" key="2">
    <citation type="journal article" date="2013" name="G3 (Bethesda)">
        <title>Genomes of Ashbya fungi isolated from insects reveal four mating-type loci, numerous translocations, lack of transposons, and distinct gene duplications.</title>
        <authorList>
            <person name="Dietrich F.S."/>
            <person name="Voegeli S."/>
            <person name="Kuo S."/>
            <person name="Philippsen P."/>
        </authorList>
    </citation>
    <scope>GENOME REANNOTATION</scope>
    <source>
        <strain evidence="4">ATCC 10895 / CBS 109.51 / FGSC 9923 / NRRL Y-1056</strain>
    </source>
</reference>
<reference evidence="3 4" key="1">
    <citation type="journal article" date="2004" name="Science">
        <title>The Ashbya gossypii genome as a tool for mapping the ancient Saccharomyces cerevisiae genome.</title>
        <authorList>
            <person name="Dietrich F.S."/>
            <person name="Voegeli S."/>
            <person name="Brachat S."/>
            <person name="Lerch A."/>
            <person name="Gates K."/>
            <person name="Steiner S."/>
            <person name="Mohr C."/>
            <person name="Pohlmann R."/>
            <person name="Luedi P."/>
            <person name="Choi S."/>
            <person name="Wing R.A."/>
            <person name="Flavier A."/>
            <person name="Gaffney T.D."/>
            <person name="Philippsen P."/>
        </authorList>
    </citation>
    <scope>NUCLEOTIDE SEQUENCE [LARGE SCALE GENOMIC DNA]</scope>
    <source>
        <strain evidence="4">ATCC 10895 / CBS 109.51 / FGSC 9923 / NRRL Y-1056</strain>
    </source>
</reference>
<dbReference type="RefSeq" id="NP_986758.2">
    <property type="nucleotide sequence ID" value="NM_211820.2"/>
</dbReference>
<dbReference type="HOGENOM" id="CLU_347781_0_0_1"/>
<feature type="compositionally biased region" description="Polar residues" evidence="1">
    <location>
        <begin position="366"/>
        <end position="390"/>
    </location>
</feature>
<dbReference type="OMA" id="WVCNNLG"/>
<feature type="region of interest" description="Disordered" evidence="1">
    <location>
        <begin position="218"/>
        <end position="390"/>
    </location>
</feature>
<evidence type="ECO:0000259" key="2">
    <source>
        <dbReference type="Pfam" id="PF12550"/>
    </source>
</evidence>
<dbReference type="AlphaFoldDB" id="Q74ZV6"/>
<proteinExistence type="predicted"/>
<feature type="compositionally biased region" description="Basic residues" evidence="1">
    <location>
        <begin position="348"/>
        <end position="359"/>
    </location>
</feature>
<feature type="region of interest" description="Disordered" evidence="1">
    <location>
        <begin position="531"/>
        <end position="551"/>
    </location>
</feature>
<dbReference type="Proteomes" id="UP000000591">
    <property type="component" value="Chromosome VII"/>
</dbReference>
<dbReference type="InParanoid" id="Q74ZV6"/>
<feature type="compositionally biased region" description="Low complexity" evidence="1">
    <location>
        <begin position="307"/>
        <end position="327"/>
    </location>
</feature>
<feature type="region of interest" description="Disordered" evidence="1">
    <location>
        <begin position="645"/>
        <end position="676"/>
    </location>
</feature>